<dbReference type="AlphaFoldDB" id="A0A645A9Z3"/>
<organism evidence="2">
    <name type="scientific">bioreactor metagenome</name>
    <dbReference type="NCBI Taxonomy" id="1076179"/>
    <lineage>
        <taxon>unclassified sequences</taxon>
        <taxon>metagenomes</taxon>
        <taxon>ecological metagenomes</taxon>
    </lineage>
</organism>
<comment type="caution">
    <text evidence="2">The sequence shown here is derived from an EMBL/GenBank/DDBJ whole genome shotgun (WGS) entry which is preliminary data.</text>
</comment>
<reference evidence="2" key="1">
    <citation type="submission" date="2019-08" db="EMBL/GenBank/DDBJ databases">
        <authorList>
            <person name="Kucharzyk K."/>
            <person name="Murdoch R.W."/>
            <person name="Higgins S."/>
            <person name="Loffler F."/>
        </authorList>
    </citation>
    <scope>NUCLEOTIDE SEQUENCE</scope>
</reference>
<gene>
    <name evidence="2" type="ORF">SDC9_96769</name>
</gene>
<protein>
    <submittedName>
        <fullName evidence="2">Uncharacterized protein</fullName>
    </submittedName>
</protein>
<name>A0A645A9Z3_9ZZZZ</name>
<sequence length="71" mass="7764">MFVLLFPVYVPSSSSIMSPGLELFSAPLIPPVVVLLIELVAAKSVCVVVANKKTVKISRPKIKIFLSNFFE</sequence>
<evidence type="ECO:0000256" key="1">
    <source>
        <dbReference type="SAM" id="Phobius"/>
    </source>
</evidence>
<keyword evidence="1" id="KW-0472">Membrane</keyword>
<evidence type="ECO:0000313" key="2">
    <source>
        <dbReference type="EMBL" id="MPM50035.1"/>
    </source>
</evidence>
<accession>A0A645A9Z3</accession>
<dbReference type="EMBL" id="VSSQ01012784">
    <property type="protein sequence ID" value="MPM50035.1"/>
    <property type="molecule type" value="Genomic_DNA"/>
</dbReference>
<feature type="transmembrane region" description="Helical" evidence="1">
    <location>
        <begin position="31"/>
        <end position="51"/>
    </location>
</feature>
<keyword evidence="1" id="KW-0812">Transmembrane</keyword>
<proteinExistence type="predicted"/>
<keyword evidence="1" id="KW-1133">Transmembrane helix</keyword>